<feature type="domain" description="Endoplasmic reticulum vesicle transporter N-terminal" evidence="6">
    <location>
        <begin position="195"/>
        <end position="285"/>
    </location>
</feature>
<evidence type="ECO:0000256" key="2">
    <source>
        <dbReference type="ARBA" id="ARBA00022729"/>
    </source>
</evidence>
<sequence length="318" mass="36439">MLLLIVFISYCIGYSFAQEADDYGVIPPTLCETCKVLAEELHNRFDETGKTTDVLQLTYNLVDESKSGGDSKTNLAKKYRNSELRFIETLDGICDKILQYSVHKEHKNSKRFSKGQSQTMKTLHGLVDRGVKVELGIPYELWDAPSVEVASMKQYCEKIIEDYEDQIESWYFSNDSDRPSLREFLCEKMNFITKLRQLDAYSKPLDDFRIKTSCGGIVTLLSTSIIIVLVFFEFMYYLETDIREELFVDSSSESERVKINFDVTFPRLPCEVISVDAMDVSGDHQDDVAHNVWKISLDKNGKPIENSQIKQGISDLKS</sequence>
<feature type="transmembrane region" description="Helical" evidence="3">
    <location>
        <begin position="217"/>
        <end position="238"/>
    </location>
</feature>
<evidence type="ECO:0000256" key="3">
    <source>
        <dbReference type="SAM" id="Phobius"/>
    </source>
</evidence>
<feature type="signal peptide" evidence="4">
    <location>
        <begin position="1"/>
        <end position="17"/>
    </location>
</feature>
<proteinExistence type="inferred from homology"/>
<dbReference type="InterPro" id="IPR039542">
    <property type="entry name" value="Erv_N"/>
</dbReference>
<dbReference type="PANTHER" id="PTHR15382">
    <property type="entry name" value="CTG4A-RELATED"/>
    <property type="match status" value="1"/>
</dbReference>
<protein>
    <submittedName>
        <fullName evidence="8">DUF3456 domain-containing protein</fullName>
    </submittedName>
</protein>
<organism evidence="7 8">
    <name type="scientific">Romanomermis culicivorax</name>
    <name type="common">Nematode worm</name>
    <dbReference type="NCBI Taxonomy" id="13658"/>
    <lineage>
        <taxon>Eukaryota</taxon>
        <taxon>Metazoa</taxon>
        <taxon>Ecdysozoa</taxon>
        <taxon>Nematoda</taxon>
        <taxon>Enoplea</taxon>
        <taxon>Dorylaimia</taxon>
        <taxon>Mermithida</taxon>
        <taxon>Mermithoidea</taxon>
        <taxon>Mermithidae</taxon>
        <taxon>Romanomermis</taxon>
    </lineage>
</organism>
<comment type="similarity">
    <text evidence="1">Belongs to the canopy family.</text>
</comment>
<dbReference type="Pfam" id="PF11938">
    <property type="entry name" value="DUF3456"/>
    <property type="match status" value="1"/>
</dbReference>
<feature type="domain" description="DUF3456" evidence="5">
    <location>
        <begin position="31"/>
        <end position="189"/>
    </location>
</feature>
<evidence type="ECO:0000256" key="1">
    <source>
        <dbReference type="ARBA" id="ARBA00007285"/>
    </source>
</evidence>
<keyword evidence="3" id="KW-0812">Transmembrane</keyword>
<reference evidence="8" key="1">
    <citation type="submission" date="2022-11" db="UniProtKB">
        <authorList>
            <consortium name="WormBaseParasite"/>
        </authorList>
    </citation>
    <scope>IDENTIFICATION</scope>
</reference>
<dbReference type="InterPro" id="IPR021852">
    <property type="entry name" value="DUF3456"/>
</dbReference>
<evidence type="ECO:0000259" key="6">
    <source>
        <dbReference type="Pfam" id="PF13850"/>
    </source>
</evidence>
<feature type="chain" id="PRO_5037757352" evidence="4">
    <location>
        <begin position="18"/>
        <end position="318"/>
    </location>
</feature>
<dbReference type="AlphaFoldDB" id="A0A915IP75"/>
<keyword evidence="2 4" id="KW-0732">Signal</keyword>
<dbReference type="Proteomes" id="UP000887565">
    <property type="component" value="Unplaced"/>
</dbReference>
<keyword evidence="7" id="KW-1185">Reference proteome</keyword>
<evidence type="ECO:0000313" key="8">
    <source>
        <dbReference type="WBParaSite" id="nRc.2.0.1.t15601-RA"/>
    </source>
</evidence>
<dbReference type="WBParaSite" id="nRc.2.0.1.t15601-RA">
    <property type="protein sequence ID" value="nRc.2.0.1.t15601-RA"/>
    <property type="gene ID" value="nRc.2.0.1.g15601"/>
</dbReference>
<dbReference type="Pfam" id="PF13850">
    <property type="entry name" value="ERGIC_N"/>
    <property type="match status" value="1"/>
</dbReference>
<evidence type="ECO:0000256" key="4">
    <source>
        <dbReference type="SAM" id="SignalP"/>
    </source>
</evidence>
<evidence type="ECO:0000259" key="5">
    <source>
        <dbReference type="Pfam" id="PF11938"/>
    </source>
</evidence>
<dbReference type="PANTHER" id="PTHR15382:SF8">
    <property type="entry name" value="CANOPY B"/>
    <property type="match status" value="1"/>
</dbReference>
<keyword evidence="3" id="KW-1133">Transmembrane helix</keyword>
<evidence type="ECO:0000313" key="7">
    <source>
        <dbReference type="Proteomes" id="UP000887565"/>
    </source>
</evidence>
<name>A0A915IP75_ROMCU</name>
<accession>A0A915IP75</accession>
<keyword evidence="3" id="KW-0472">Membrane</keyword>